<gene>
    <name evidence="1" type="ORF">S03H2_66155</name>
</gene>
<dbReference type="SUPFAM" id="SSF53756">
    <property type="entry name" value="UDP-Glycosyltransferase/glycogen phosphorylase"/>
    <property type="match status" value="1"/>
</dbReference>
<dbReference type="InterPro" id="IPR001830">
    <property type="entry name" value="Glyco_trans_20"/>
</dbReference>
<dbReference type="AlphaFoldDB" id="X1I7X3"/>
<name>X1I7X3_9ZZZZ</name>
<sequence>MVAGSKVSYEKAEATVEGRKTEVHPFPISVDFEQLSQEAQSVEVKGEIERLRGELNLGDKLVGISIDRLDYIKGIPRRLMAIDRFFEKYPEYKGKVSFIQVTVPS</sequence>
<dbReference type="PANTHER" id="PTHR10788:SF106">
    <property type="entry name" value="BCDNA.GH08860"/>
    <property type="match status" value="1"/>
</dbReference>
<dbReference type="GO" id="GO:0005992">
    <property type="term" value="P:trehalose biosynthetic process"/>
    <property type="evidence" value="ECO:0007669"/>
    <property type="project" value="InterPro"/>
</dbReference>
<dbReference type="GO" id="GO:0003825">
    <property type="term" value="F:alpha,alpha-trehalose-phosphate synthase (UDP-forming) activity"/>
    <property type="evidence" value="ECO:0007669"/>
    <property type="project" value="TreeGrafter"/>
</dbReference>
<feature type="non-terminal residue" evidence="1">
    <location>
        <position position="105"/>
    </location>
</feature>
<dbReference type="EMBL" id="BARU01043164">
    <property type="protein sequence ID" value="GAH78466.1"/>
    <property type="molecule type" value="Genomic_DNA"/>
</dbReference>
<dbReference type="GO" id="GO:0005829">
    <property type="term" value="C:cytosol"/>
    <property type="evidence" value="ECO:0007669"/>
    <property type="project" value="TreeGrafter"/>
</dbReference>
<proteinExistence type="predicted"/>
<dbReference type="GO" id="GO:0004805">
    <property type="term" value="F:trehalose-phosphatase activity"/>
    <property type="evidence" value="ECO:0007669"/>
    <property type="project" value="TreeGrafter"/>
</dbReference>
<accession>X1I7X3</accession>
<evidence type="ECO:0000313" key="1">
    <source>
        <dbReference type="EMBL" id="GAH78466.1"/>
    </source>
</evidence>
<dbReference type="Pfam" id="PF00982">
    <property type="entry name" value="Glyco_transf_20"/>
    <property type="match status" value="1"/>
</dbReference>
<protein>
    <submittedName>
        <fullName evidence="1">Uncharacterized protein</fullName>
    </submittedName>
</protein>
<comment type="caution">
    <text evidence="1">The sequence shown here is derived from an EMBL/GenBank/DDBJ whole genome shotgun (WGS) entry which is preliminary data.</text>
</comment>
<organism evidence="1">
    <name type="scientific">marine sediment metagenome</name>
    <dbReference type="NCBI Taxonomy" id="412755"/>
    <lineage>
        <taxon>unclassified sequences</taxon>
        <taxon>metagenomes</taxon>
        <taxon>ecological metagenomes</taxon>
    </lineage>
</organism>
<reference evidence="1" key="1">
    <citation type="journal article" date="2014" name="Front. Microbiol.">
        <title>High frequency of phylogenetically diverse reductive dehalogenase-homologous genes in deep subseafloor sedimentary metagenomes.</title>
        <authorList>
            <person name="Kawai M."/>
            <person name="Futagami T."/>
            <person name="Toyoda A."/>
            <person name="Takaki Y."/>
            <person name="Nishi S."/>
            <person name="Hori S."/>
            <person name="Arai W."/>
            <person name="Tsubouchi T."/>
            <person name="Morono Y."/>
            <person name="Uchiyama I."/>
            <person name="Ito T."/>
            <person name="Fujiyama A."/>
            <person name="Inagaki F."/>
            <person name="Takami H."/>
        </authorList>
    </citation>
    <scope>NUCLEOTIDE SEQUENCE</scope>
    <source>
        <strain evidence="1">Expedition CK06-06</strain>
    </source>
</reference>
<dbReference type="PANTHER" id="PTHR10788">
    <property type="entry name" value="TREHALOSE-6-PHOSPHATE SYNTHASE"/>
    <property type="match status" value="1"/>
</dbReference>
<dbReference type="Gene3D" id="3.40.50.2000">
    <property type="entry name" value="Glycogen Phosphorylase B"/>
    <property type="match status" value="1"/>
</dbReference>